<dbReference type="EMBL" id="QLNI01000052">
    <property type="protein sequence ID" value="RAM00320.1"/>
    <property type="molecule type" value="Genomic_DNA"/>
</dbReference>
<reference evidence="2 3" key="1">
    <citation type="submission" date="2018-06" db="EMBL/GenBank/DDBJ databases">
        <title>Complete Genome Sequence of Desulfobacter hydrogenophilus (DSM3380).</title>
        <authorList>
            <person name="Marietou A."/>
            <person name="Schreiber L."/>
            <person name="Marshall I."/>
            <person name="Jorgensen B."/>
        </authorList>
    </citation>
    <scope>NUCLEOTIDE SEQUENCE [LARGE SCALE GENOMIC DNA]</scope>
    <source>
        <strain evidence="2 3">DSM 3380</strain>
    </source>
</reference>
<dbReference type="RefSeq" id="WP_111959817.1">
    <property type="nucleotide sequence ID" value="NZ_CP036313.1"/>
</dbReference>
<keyword evidence="4" id="KW-1185">Reference proteome</keyword>
<gene>
    <name evidence="2" type="ORF">DO021_19580</name>
    <name evidence="1" type="ORF">EYB58_16180</name>
</gene>
<name>A0A328F9J4_9BACT</name>
<dbReference type="InterPro" id="IPR021874">
    <property type="entry name" value="Phage_Mu_Gp27"/>
</dbReference>
<dbReference type="EMBL" id="CP036313">
    <property type="protein sequence ID" value="QBH14318.1"/>
    <property type="molecule type" value="Genomic_DNA"/>
</dbReference>
<dbReference type="AlphaFoldDB" id="A0A328F9J4"/>
<proteinExistence type="predicted"/>
<dbReference type="Proteomes" id="UP000293902">
    <property type="component" value="Chromosome"/>
</dbReference>
<accession>A0A328F9J4</accession>
<evidence type="ECO:0000313" key="1">
    <source>
        <dbReference type="EMBL" id="QBH14318.1"/>
    </source>
</evidence>
<evidence type="ECO:0000313" key="4">
    <source>
        <dbReference type="Proteomes" id="UP000293902"/>
    </source>
</evidence>
<sequence length="185" mass="20426">MAKKPRKGRGRPSSIDQLPEDVKIKINSALRNRALTQKRILDAINPVLDMRGEKPISKSALGRYAMAVEEKGAMMREAREAANALVGGLGEQSGTDLGRAVTEMVKTLAFNLVANEGEVDVDTLNKVALISQRIERASKVSLEREEQLKSKILQKAADEVEETAKQQGMDNSQAQFWREKVLGVR</sequence>
<evidence type="ECO:0000313" key="3">
    <source>
        <dbReference type="Proteomes" id="UP000248798"/>
    </source>
</evidence>
<dbReference type="Pfam" id="PF11985">
    <property type="entry name" value="Phage_Mu_Gp27"/>
    <property type="match status" value="1"/>
</dbReference>
<dbReference type="Proteomes" id="UP000248798">
    <property type="component" value="Unassembled WGS sequence"/>
</dbReference>
<evidence type="ECO:0000313" key="2">
    <source>
        <dbReference type="EMBL" id="RAM00320.1"/>
    </source>
</evidence>
<reference evidence="1 4" key="2">
    <citation type="submission" date="2019-02" db="EMBL/GenBank/DDBJ databases">
        <title>Complete genome sequence of Desulfobacter hydrogenophilus AcRS1.</title>
        <authorList>
            <person name="Marietou A."/>
            <person name="Lund M.B."/>
            <person name="Marshall I.P.G."/>
            <person name="Schreiber L."/>
            <person name="Jorgensen B."/>
        </authorList>
    </citation>
    <scope>NUCLEOTIDE SEQUENCE [LARGE SCALE GENOMIC DNA]</scope>
    <source>
        <strain evidence="1 4">AcRS1</strain>
    </source>
</reference>
<dbReference type="OrthoDB" id="5873478at2"/>
<protein>
    <submittedName>
        <fullName evidence="1">DUF3486 family protein</fullName>
    </submittedName>
</protein>
<organism evidence="2 3">
    <name type="scientific">Desulfobacter hydrogenophilus</name>
    <dbReference type="NCBI Taxonomy" id="2291"/>
    <lineage>
        <taxon>Bacteria</taxon>
        <taxon>Pseudomonadati</taxon>
        <taxon>Thermodesulfobacteriota</taxon>
        <taxon>Desulfobacteria</taxon>
        <taxon>Desulfobacterales</taxon>
        <taxon>Desulfobacteraceae</taxon>
        <taxon>Desulfobacter</taxon>
    </lineage>
</organism>